<gene>
    <name evidence="1" type="ORF">J2X31_001937</name>
</gene>
<organism evidence="1 2">
    <name type="scientific">Flavobacterium arsenatis</name>
    <dbReference type="NCBI Taxonomy" id="1484332"/>
    <lineage>
        <taxon>Bacteria</taxon>
        <taxon>Pseudomonadati</taxon>
        <taxon>Bacteroidota</taxon>
        <taxon>Flavobacteriia</taxon>
        <taxon>Flavobacteriales</taxon>
        <taxon>Flavobacteriaceae</taxon>
        <taxon>Flavobacterium</taxon>
    </lineage>
</organism>
<proteinExistence type="predicted"/>
<evidence type="ECO:0000313" key="1">
    <source>
        <dbReference type="EMBL" id="MDR6967923.1"/>
    </source>
</evidence>
<dbReference type="RefSeq" id="WP_310026296.1">
    <property type="nucleotide sequence ID" value="NZ_JAVDVI010000007.1"/>
</dbReference>
<protein>
    <submittedName>
        <fullName evidence="1">Thioredoxin-related protein</fullName>
    </submittedName>
</protein>
<accession>A0ABU1TPX6</accession>
<dbReference type="InterPro" id="IPR036249">
    <property type="entry name" value="Thioredoxin-like_sf"/>
</dbReference>
<dbReference type="Proteomes" id="UP001255185">
    <property type="component" value="Unassembled WGS sequence"/>
</dbReference>
<name>A0ABU1TPX6_9FLAO</name>
<dbReference type="SUPFAM" id="SSF52833">
    <property type="entry name" value="Thioredoxin-like"/>
    <property type="match status" value="1"/>
</dbReference>
<comment type="caution">
    <text evidence="1">The sequence shown here is derived from an EMBL/GenBank/DDBJ whole genome shotgun (WGS) entry which is preliminary data.</text>
</comment>
<evidence type="ECO:0000313" key="2">
    <source>
        <dbReference type="Proteomes" id="UP001255185"/>
    </source>
</evidence>
<dbReference type="Pfam" id="PF13899">
    <property type="entry name" value="Thioredoxin_7"/>
    <property type="match status" value="1"/>
</dbReference>
<keyword evidence="2" id="KW-1185">Reference proteome</keyword>
<dbReference type="Gene3D" id="3.40.30.10">
    <property type="entry name" value="Glutaredoxin"/>
    <property type="match status" value="1"/>
</dbReference>
<dbReference type="EMBL" id="JAVDVI010000007">
    <property type="protein sequence ID" value="MDR6967923.1"/>
    <property type="molecule type" value="Genomic_DNA"/>
</dbReference>
<sequence length="143" mass="16805">MKPNFLFQIVFLFIFTTSQAQIQKSPDYETAKVQAKNQNKDILIVLTGSEWCKPCVKMKKNVFENQEFIDYASQSFVIFEVNMPRNWDMNSKVYQDYAFFKEKYQTNALPSLILLDSDEQLKAVVSEKLTSFEKTMETLKKLK</sequence>
<reference evidence="1 2" key="1">
    <citation type="submission" date="2023-07" db="EMBL/GenBank/DDBJ databases">
        <title>Sorghum-associated microbial communities from plants grown in Nebraska, USA.</title>
        <authorList>
            <person name="Schachtman D."/>
        </authorList>
    </citation>
    <scope>NUCLEOTIDE SEQUENCE [LARGE SCALE GENOMIC DNA]</scope>
    <source>
        <strain evidence="1 2">3773</strain>
    </source>
</reference>